<name>A0ABV6LRG1_9BACI</name>
<evidence type="ECO:0000256" key="1">
    <source>
        <dbReference type="SAM" id="MobiDB-lite"/>
    </source>
</evidence>
<dbReference type="EMBL" id="JBHLTP010000012">
    <property type="protein sequence ID" value="MFC0524864.1"/>
    <property type="molecule type" value="Genomic_DNA"/>
</dbReference>
<sequence length="63" mass="7283">MTRGQSKKHKEKNDAKLSQTPAKDIVEDGRDVEFASEFADQEYREAQKRANAADERAKQHKQH</sequence>
<protein>
    <submittedName>
        <fullName evidence="2">YfhD family protein</fullName>
    </submittedName>
</protein>
<reference evidence="2 3" key="1">
    <citation type="submission" date="2024-09" db="EMBL/GenBank/DDBJ databases">
        <authorList>
            <person name="Sun Q."/>
            <person name="Mori K."/>
        </authorList>
    </citation>
    <scope>NUCLEOTIDE SEQUENCE [LARGE SCALE GENOMIC DNA]</scope>
    <source>
        <strain evidence="2 3">NCAIM B.02529</strain>
    </source>
</reference>
<dbReference type="Pfam" id="PF14151">
    <property type="entry name" value="YfhD"/>
    <property type="match status" value="1"/>
</dbReference>
<dbReference type="Proteomes" id="UP001589836">
    <property type="component" value="Unassembled WGS sequence"/>
</dbReference>
<gene>
    <name evidence="2" type="ORF">ACFFGV_14895</name>
</gene>
<accession>A0ABV6LRG1</accession>
<feature type="compositionally biased region" description="Basic residues" evidence="1">
    <location>
        <begin position="1"/>
        <end position="10"/>
    </location>
</feature>
<feature type="compositionally biased region" description="Basic and acidic residues" evidence="1">
    <location>
        <begin position="24"/>
        <end position="33"/>
    </location>
</feature>
<comment type="caution">
    <text evidence="2">The sequence shown here is derived from an EMBL/GenBank/DDBJ whole genome shotgun (WGS) entry which is preliminary data.</text>
</comment>
<keyword evidence="3" id="KW-1185">Reference proteome</keyword>
<dbReference type="InterPro" id="IPR025435">
    <property type="entry name" value="YfhD-like"/>
</dbReference>
<evidence type="ECO:0000313" key="2">
    <source>
        <dbReference type="EMBL" id="MFC0524864.1"/>
    </source>
</evidence>
<evidence type="ECO:0000313" key="3">
    <source>
        <dbReference type="Proteomes" id="UP001589836"/>
    </source>
</evidence>
<feature type="region of interest" description="Disordered" evidence="1">
    <location>
        <begin position="1"/>
        <end position="63"/>
    </location>
</feature>
<organism evidence="2 3">
    <name type="scientific">Pontibacillus salicampi</name>
    <dbReference type="NCBI Taxonomy" id="1449801"/>
    <lineage>
        <taxon>Bacteria</taxon>
        <taxon>Bacillati</taxon>
        <taxon>Bacillota</taxon>
        <taxon>Bacilli</taxon>
        <taxon>Bacillales</taxon>
        <taxon>Bacillaceae</taxon>
        <taxon>Pontibacillus</taxon>
    </lineage>
</organism>
<feature type="compositionally biased region" description="Basic and acidic residues" evidence="1">
    <location>
        <begin position="41"/>
        <end position="57"/>
    </location>
</feature>
<proteinExistence type="predicted"/>
<dbReference type="RefSeq" id="WP_377349363.1">
    <property type="nucleotide sequence ID" value="NZ_JBHLTP010000012.1"/>
</dbReference>